<keyword evidence="2" id="KW-1185">Reference proteome</keyword>
<accession>A0A087HP41</accession>
<dbReference type="Gramene" id="KFK43893">
    <property type="protein sequence ID" value="KFK43893"/>
    <property type="gene ID" value="AALP_AA1G187700"/>
</dbReference>
<sequence length="47" mass="5001">MPLSVSHLSHLKTVVQIELGFQWRGSEFLSSVVSALPAPPATLLGAQ</sequence>
<organism evidence="1 2">
    <name type="scientific">Arabis alpina</name>
    <name type="common">Alpine rock-cress</name>
    <dbReference type="NCBI Taxonomy" id="50452"/>
    <lineage>
        <taxon>Eukaryota</taxon>
        <taxon>Viridiplantae</taxon>
        <taxon>Streptophyta</taxon>
        <taxon>Embryophyta</taxon>
        <taxon>Tracheophyta</taxon>
        <taxon>Spermatophyta</taxon>
        <taxon>Magnoliopsida</taxon>
        <taxon>eudicotyledons</taxon>
        <taxon>Gunneridae</taxon>
        <taxon>Pentapetalae</taxon>
        <taxon>rosids</taxon>
        <taxon>malvids</taxon>
        <taxon>Brassicales</taxon>
        <taxon>Brassicaceae</taxon>
        <taxon>Arabideae</taxon>
        <taxon>Arabis</taxon>
    </lineage>
</organism>
<proteinExistence type="predicted"/>
<dbReference type="EMBL" id="CM002869">
    <property type="protein sequence ID" value="KFK43893.1"/>
    <property type="molecule type" value="Genomic_DNA"/>
</dbReference>
<evidence type="ECO:0000313" key="1">
    <source>
        <dbReference type="EMBL" id="KFK43893.1"/>
    </source>
</evidence>
<reference evidence="2" key="1">
    <citation type="journal article" date="2015" name="Nat. Plants">
        <title>Genome expansion of Arabis alpina linked with retrotransposition and reduced symmetric DNA methylation.</title>
        <authorList>
            <person name="Willing E.M."/>
            <person name="Rawat V."/>
            <person name="Mandakova T."/>
            <person name="Maumus F."/>
            <person name="James G.V."/>
            <person name="Nordstroem K.J."/>
            <person name="Becker C."/>
            <person name="Warthmann N."/>
            <person name="Chica C."/>
            <person name="Szarzynska B."/>
            <person name="Zytnicki M."/>
            <person name="Albani M.C."/>
            <person name="Kiefer C."/>
            <person name="Bergonzi S."/>
            <person name="Castaings L."/>
            <person name="Mateos J.L."/>
            <person name="Berns M.C."/>
            <person name="Bujdoso N."/>
            <person name="Piofczyk T."/>
            <person name="de Lorenzo L."/>
            <person name="Barrero-Sicilia C."/>
            <person name="Mateos I."/>
            <person name="Piednoel M."/>
            <person name="Hagmann J."/>
            <person name="Chen-Min-Tao R."/>
            <person name="Iglesias-Fernandez R."/>
            <person name="Schuster S.C."/>
            <person name="Alonso-Blanco C."/>
            <person name="Roudier F."/>
            <person name="Carbonero P."/>
            <person name="Paz-Ares J."/>
            <person name="Davis S.J."/>
            <person name="Pecinka A."/>
            <person name="Quesneville H."/>
            <person name="Colot V."/>
            <person name="Lysak M.A."/>
            <person name="Weigel D."/>
            <person name="Coupland G."/>
            <person name="Schneeberger K."/>
        </authorList>
    </citation>
    <scope>NUCLEOTIDE SEQUENCE [LARGE SCALE GENOMIC DNA]</scope>
    <source>
        <strain evidence="2">cv. Pajares</strain>
    </source>
</reference>
<dbReference type="AlphaFoldDB" id="A0A087HP41"/>
<gene>
    <name evidence="1" type="ordered locus">AALP_Aa1g187700</name>
</gene>
<name>A0A087HP41_ARAAL</name>
<dbReference type="Proteomes" id="UP000029120">
    <property type="component" value="Chromosome 1"/>
</dbReference>
<evidence type="ECO:0000313" key="2">
    <source>
        <dbReference type="Proteomes" id="UP000029120"/>
    </source>
</evidence>
<protein>
    <submittedName>
        <fullName evidence="1">Uncharacterized protein</fullName>
    </submittedName>
</protein>